<dbReference type="Proteomes" id="UP000434604">
    <property type="component" value="Unassembled WGS sequence"/>
</dbReference>
<evidence type="ECO:0000259" key="1">
    <source>
        <dbReference type="Pfam" id="PF00535"/>
    </source>
</evidence>
<dbReference type="RefSeq" id="WP_151934701.1">
    <property type="nucleotide sequence ID" value="NZ_JBCHGU010000008.1"/>
</dbReference>
<evidence type="ECO:0000313" key="3">
    <source>
        <dbReference type="Proteomes" id="UP000434604"/>
    </source>
</evidence>
<dbReference type="PANTHER" id="PTHR22916:SF3">
    <property type="entry name" value="UDP-GLCNAC:BETAGAL BETA-1,3-N-ACETYLGLUCOSAMINYLTRANSFERASE-LIKE PROTEIN 1"/>
    <property type="match status" value="1"/>
</dbReference>
<name>A0A7J5PXT6_9BACE</name>
<dbReference type="InterPro" id="IPR001173">
    <property type="entry name" value="Glyco_trans_2-like"/>
</dbReference>
<protein>
    <submittedName>
        <fullName evidence="2">Glycosyltransferase family 2 protein</fullName>
    </submittedName>
</protein>
<dbReference type="GO" id="GO:0016758">
    <property type="term" value="F:hexosyltransferase activity"/>
    <property type="evidence" value="ECO:0007669"/>
    <property type="project" value="UniProtKB-ARBA"/>
</dbReference>
<organism evidence="2 3">
    <name type="scientific">Bacteroides xylanisolvens</name>
    <dbReference type="NCBI Taxonomy" id="371601"/>
    <lineage>
        <taxon>Bacteria</taxon>
        <taxon>Pseudomonadati</taxon>
        <taxon>Bacteroidota</taxon>
        <taxon>Bacteroidia</taxon>
        <taxon>Bacteroidales</taxon>
        <taxon>Bacteroidaceae</taxon>
        <taxon>Bacteroides</taxon>
    </lineage>
</organism>
<dbReference type="SUPFAM" id="SSF53448">
    <property type="entry name" value="Nucleotide-diphospho-sugar transferases"/>
    <property type="match status" value="1"/>
</dbReference>
<dbReference type="PANTHER" id="PTHR22916">
    <property type="entry name" value="GLYCOSYLTRANSFERASE"/>
    <property type="match status" value="1"/>
</dbReference>
<gene>
    <name evidence="2" type="ORF">GA398_11135</name>
</gene>
<comment type="caution">
    <text evidence="2">The sequence shown here is derived from an EMBL/GenBank/DDBJ whole genome shotgun (WGS) entry which is preliminary data.</text>
</comment>
<dbReference type="AlphaFoldDB" id="A0A7J5PXT6"/>
<proteinExistence type="predicted"/>
<dbReference type="Gene3D" id="3.90.550.10">
    <property type="entry name" value="Spore Coat Polysaccharide Biosynthesis Protein SpsA, Chain A"/>
    <property type="match status" value="1"/>
</dbReference>
<dbReference type="EMBL" id="WDED01000014">
    <property type="protein sequence ID" value="KAB6147609.1"/>
    <property type="molecule type" value="Genomic_DNA"/>
</dbReference>
<dbReference type="Pfam" id="PF00535">
    <property type="entry name" value="Glycos_transf_2"/>
    <property type="match status" value="1"/>
</dbReference>
<accession>A0A7J5PXT6</accession>
<evidence type="ECO:0000313" key="2">
    <source>
        <dbReference type="EMBL" id="KAB6147609.1"/>
    </source>
</evidence>
<reference evidence="2 3" key="1">
    <citation type="journal article" date="2019" name="Nat. Med.">
        <title>A library of human gut bacterial isolates paired with longitudinal multiomics data enables mechanistic microbiome research.</title>
        <authorList>
            <person name="Poyet M."/>
            <person name="Groussin M."/>
            <person name="Gibbons S.M."/>
            <person name="Avila-Pacheco J."/>
            <person name="Jiang X."/>
            <person name="Kearney S.M."/>
            <person name="Perrotta A.R."/>
            <person name="Berdy B."/>
            <person name="Zhao S."/>
            <person name="Lieberman T.D."/>
            <person name="Swanson P.K."/>
            <person name="Smith M."/>
            <person name="Roesemann S."/>
            <person name="Alexander J.E."/>
            <person name="Rich S.A."/>
            <person name="Livny J."/>
            <person name="Vlamakis H."/>
            <person name="Clish C."/>
            <person name="Bullock K."/>
            <person name="Deik A."/>
            <person name="Scott J."/>
            <person name="Pierce K.A."/>
            <person name="Xavier R.J."/>
            <person name="Alm E.J."/>
        </authorList>
    </citation>
    <scope>NUCLEOTIDE SEQUENCE [LARGE SCALE GENOMIC DNA]</scope>
    <source>
        <strain evidence="2 3">BIOML-A58</strain>
    </source>
</reference>
<dbReference type="InterPro" id="IPR029044">
    <property type="entry name" value="Nucleotide-diphossugar_trans"/>
</dbReference>
<feature type="domain" description="Glycosyltransferase 2-like" evidence="1">
    <location>
        <begin position="4"/>
        <end position="165"/>
    </location>
</feature>
<keyword evidence="2" id="KW-0808">Transferase</keyword>
<sequence>MKYTIIIPHHNSSILLKRVLLTIPESLKAQIIVVDDNSREEEYSHVERLKSVVSFDFYKNEGCTAGGARNTGLKYAIGEWLIFADSDDYFTSEMANLVETHVLSKADVIFFNVRSVVSETGDRAHRDSHIKNLIAKYKYSGDDNFVRCSYLVPWGKMYRRKFIEENNIRFEERTAGNDMWFALRSGVEASSVEIDSRELYVCTVSSGTITTTLSIDRHEAKFQATLKTNNYLRKHGLGRYQVSVLYFVAKAKQFGWGYLGHVLMECVRNKSNFLIGAKKILQYKKVLQDRQNPIFTRKDNQ</sequence>
<dbReference type="CDD" id="cd00761">
    <property type="entry name" value="Glyco_tranf_GTA_type"/>
    <property type="match status" value="1"/>
</dbReference>